<evidence type="ECO:0000313" key="2">
    <source>
        <dbReference type="EMBL" id="PSR75722.1"/>
    </source>
</evidence>
<dbReference type="EMBL" id="MLYV02000881">
    <property type="protein sequence ID" value="PSR75722.1"/>
    <property type="molecule type" value="Genomic_DNA"/>
</dbReference>
<protein>
    <submittedName>
        <fullName evidence="2">Uncharacterized protein</fullName>
    </submittedName>
</protein>
<accession>A0A2R6NT06</accession>
<feature type="chain" id="PRO_5015332264" evidence="1">
    <location>
        <begin position="20"/>
        <end position="116"/>
    </location>
</feature>
<sequence length="116" mass="12326">MRRLTPILISHFLLNLRQAAAPAGDGADTGNFSQLTSPAFRVPTLATFVDSMAAPLDHVRTTVGFTHDDDTSQTADTEASAEIPIGSVSGNATIFRRCPDNEAQQTHGISSDLMVV</sequence>
<dbReference type="Proteomes" id="UP000186601">
    <property type="component" value="Unassembled WGS sequence"/>
</dbReference>
<evidence type="ECO:0000256" key="1">
    <source>
        <dbReference type="SAM" id="SignalP"/>
    </source>
</evidence>
<gene>
    <name evidence="2" type="ORF">PHLCEN_2v9013</name>
</gene>
<feature type="signal peptide" evidence="1">
    <location>
        <begin position="1"/>
        <end position="19"/>
    </location>
</feature>
<keyword evidence="3" id="KW-1185">Reference proteome</keyword>
<name>A0A2R6NT06_9APHY</name>
<proteinExistence type="predicted"/>
<dbReference type="AlphaFoldDB" id="A0A2R6NT06"/>
<reference evidence="2 3" key="1">
    <citation type="submission" date="2018-02" db="EMBL/GenBank/DDBJ databases">
        <title>Genome sequence of the basidiomycete white-rot fungus Phlebia centrifuga.</title>
        <authorList>
            <person name="Granchi Z."/>
            <person name="Peng M."/>
            <person name="de Vries R.P."/>
            <person name="Hilden K."/>
            <person name="Makela M.R."/>
            <person name="Grigoriev I."/>
            <person name="Riley R."/>
        </authorList>
    </citation>
    <scope>NUCLEOTIDE SEQUENCE [LARGE SCALE GENOMIC DNA]</scope>
    <source>
        <strain evidence="2 3">FBCC195</strain>
    </source>
</reference>
<evidence type="ECO:0000313" key="3">
    <source>
        <dbReference type="Proteomes" id="UP000186601"/>
    </source>
</evidence>
<comment type="caution">
    <text evidence="2">The sequence shown here is derived from an EMBL/GenBank/DDBJ whole genome shotgun (WGS) entry which is preliminary data.</text>
</comment>
<keyword evidence="1" id="KW-0732">Signal</keyword>
<organism evidence="2 3">
    <name type="scientific">Hermanssonia centrifuga</name>
    <dbReference type="NCBI Taxonomy" id="98765"/>
    <lineage>
        <taxon>Eukaryota</taxon>
        <taxon>Fungi</taxon>
        <taxon>Dikarya</taxon>
        <taxon>Basidiomycota</taxon>
        <taxon>Agaricomycotina</taxon>
        <taxon>Agaricomycetes</taxon>
        <taxon>Polyporales</taxon>
        <taxon>Meruliaceae</taxon>
        <taxon>Hermanssonia</taxon>
    </lineage>
</organism>